<evidence type="ECO:0000313" key="1">
    <source>
        <dbReference type="EMBL" id="MDQ0362241.1"/>
    </source>
</evidence>
<comment type="caution">
    <text evidence="1">The sequence shown here is derived from an EMBL/GenBank/DDBJ whole genome shotgun (WGS) entry which is preliminary data.</text>
</comment>
<accession>A0ABU0E698</accession>
<reference evidence="1 2" key="1">
    <citation type="submission" date="2023-07" db="EMBL/GenBank/DDBJ databases">
        <title>Genomic Encyclopedia of Type Strains, Phase IV (KMG-IV): sequencing the most valuable type-strain genomes for metagenomic binning, comparative biology and taxonomic classification.</title>
        <authorList>
            <person name="Goeker M."/>
        </authorList>
    </citation>
    <scope>NUCLEOTIDE SEQUENCE [LARGE SCALE GENOMIC DNA]</scope>
    <source>
        <strain evidence="1 2">DSM 16784</strain>
    </source>
</reference>
<proteinExistence type="predicted"/>
<name>A0ABU0E698_9FIRM</name>
<dbReference type="RefSeq" id="WP_307409676.1">
    <property type="nucleotide sequence ID" value="NZ_JAUSUR010000006.1"/>
</dbReference>
<dbReference type="EMBL" id="JAUSUR010000006">
    <property type="protein sequence ID" value="MDQ0362241.1"/>
    <property type="molecule type" value="Genomic_DNA"/>
</dbReference>
<evidence type="ECO:0008006" key="3">
    <source>
        <dbReference type="Google" id="ProtNLM"/>
    </source>
</evidence>
<evidence type="ECO:0000313" key="2">
    <source>
        <dbReference type="Proteomes" id="UP001230220"/>
    </source>
</evidence>
<dbReference type="InterPro" id="IPR020483">
    <property type="entry name" value="Uncharacterised_YgbA"/>
</dbReference>
<sequence>MSVDSKTKQEKKTITFMVELYCKKNHKQKEMCSDCKQLLDYALMRIDKCPFKDTKTFCSSCKVHCYQKEKREAIRSVMKFSGPRMLLHHPILAVSHVKDTIKNKKER</sequence>
<gene>
    <name evidence="1" type="ORF">J2S15_002995</name>
</gene>
<dbReference type="Proteomes" id="UP001230220">
    <property type="component" value="Unassembled WGS sequence"/>
</dbReference>
<keyword evidence="2" id="KW-1185">Reference proteome</keyword>
<organism evidence="1 2">
    <name type="scientific">Breznakia pachnodae</name>
    <dbReference type="NCBI Taxonomy" id="265178"/>
    <lineage>
        <taxon>Bacteria</taxon>
        <taxon>Bacillati</taxon>
        <taxon>Bacillota</taxon>
        <taxon>Erysipelotrichia</taxon>
        <taxon>Erysipelotrichales</taxon>
        <taxon>Erysipelotrichaceae</taxon>
        <taxon>Breznakia</taxon>
    </lineage>
</organism>
<dbReference type="Pfam" id="PF11756">
    <property type="entry name" value="YgbA_NO"/>
    <property type="match status" value="1"/>
</dbReference>
<dbReference type="NCBIfam" id="NF007714">
    <property type="entry name" value="PRK10410.1-2"/>
    <property type="match status" value="1"/>
</dbReference>
<protein>
    <recommendedName>
        <fullName evidence="3">Nitrous oxide-stimulated promoter family protein</fullName>
    </recommendedName>
</protein>